<reference evidence="10" key="1">
    <citation type="journal article" date="2013" name="BMC Microbiol.">
        <title>Taxonomy and evolution of bacteriochlorophyll a-containing members of the OM60/NOR5 clade of marine gammaproteobacteria: description of Luminiphilus syltensis gen. nov., sp. nov., reclassification of Haliea rubra as Pseudohaliea rubra gen. nov., comb. nov., and emendation of Chromatocurvus halotolerans.</title>
        <authorList>
            <person name="Spring S."/>
            <person name="Riedel T."/>
            <person name="Sproer C."/>
            <person name="Yan S."/>
            <person name="Harder J."/>
            <person name="Fuchs B.M."/>
        </authorList>
    </citation>
    <scope>NUCLEOTIDE SEQUENCE [LARGE SCALE GENOMIC DNA]</scope>
    <source>
        <strain evidence="10">NOR51-B</strain>
    </source>
</reference>
<keyword evidence="3" id="KW-0479">Metal-binding</keyword>
<dbReference type="EMBL" id="DS999411">
    <property type="protein sequence ID" value="EED34628.1"/>
    <property type="molecule type" value="Genomic_DNA"/>
</dbReference>
<dbReference type="InterPro" id="IPR017941">
    <property type="entry name" value="Rieske_2Fe-2S"/>
</dbReference>
<dbReference type="STRING" id="565045.NOR51B_566"/>
<keyword evidence="4" id="KW-0560">Oxidoreductase</keyword>
<evidence type="ECO:0000313" key="10">
    <source>
        <dbReference type="Proteomes" id="UP000004699"/>
    </source>
</evidence>
<keyword evidence="5" id="KW-0408">Iron</keyword>
<evidence type="ECO:0000256" key="4">
    <source>
        <dbReference type="ARBA" id="ARBA00023002"/>
    </source>
</evidence>
<keyword evidence="10" id="KW-1185">Reference proteome</keyword>
<evidence type="ECO:0000256" key="5">
    <source>
        <dbReference type="ARBA" id="ARBA00023004"/>
    </source>
</evidence>
<accession>B8KS34</accession>
<dbReference type="AlphaFoldDB" id="B8KS34"/>
<evidence type="ECO:0000256" key="6">
    <source>
        <dbReference type="ARBA" id="ARBA00023014"/>
    </source>
</evidence>
<comment type="cofactor">
    <cofactor evidence="1">
        <name>Fe cation</name>
        <dbReference type="ChEBI" id="CHEBI:24875"/>
    </cofactor>
</comment>
<evidence type="ECO:0000313" key="9">
    <source>
        <dbReference type="EMBL" id="EED34628.1"/>
    </source>
</evidence>
<dbReference type="SUPFAM" id="SSF50022">
    <property type="entry name" value="ISP domain"/>
    <property type="match status" value="1"/>
</dbReference>
<dbReference type="eggNOG" id="COG4638">
    <property type="taxonomic scope" value="Bacteria"/>
</dbReference>
<dbReference type="RefSeq" id="WP_009019376.1">
    <property type="nucleotide sequence ID" value="NZ_DS999411.1"/>
</dbReference>
<dbReference type="CDD" id="cd00680">
    <property type="entry name" value="RHO_alpha_C"/>
    <property type="match status" value="1"/>
</dbReference>
<dbReference type="Pfam" id="PF00848">
    <property type="entry name" value="Ring_hydroxyl_A"/>
    <property type="match status" value="1"/>
</dbReference>
<evidence type="ECO:0000256" key="7">
    <source>
        <dbReference type="SAM" id="MobiDB-lite"/>
    </source>
</evidence>
<evidence type="ECO:0000256" key="1">
    <source>
        <dbReference type="ARBA" id="ARBA00001962"/>
    </source>
</evidence>
<dbReference type="Gene3D" id="2.102.10.10">
    <property type="entry name" value="Rieske [2Fe-2S] iron-sulphur domain"/>
    <property type="match status" value="1"/>
</dbReference>
<protein>
    <submittedName>
        <fullName evidence="9">Rieske (2Fe-2S) domain protein</fullName>
    </submittedName>
</protein>
<dbReference type="GO" id="GO:0051537">
    <property type="term" value="F:2 iron, 2 sulfur cluster binding"/>
    <property type="evidence" value="ECO:0007669"/>
    <property type="project" value="UniProtKB-KW"/>
</dbReference>
<feature type="compositionally biased region" description="Pro residues" evidence="7">
    <location>
        <begin position="24"/>
        <end position="33"/>
    </location>
</feature>
<keyword evidence="2" id="KW-0001">2Fe-2S</keyword>
<organism evidence="9 10">
    <name type="scientific">Luminiphilus syltensis NOR5-1B</name>
    <dbReference type="NCBI Taxonomy" id="565045"/>
    <lineage>
        <taxon>Bacteria</taxon>
        <taxon>Pseudomonadati</taxon>
        <taxon>Pseudomonadota</taxon>
        <taxon>Gammaproteobacteria</taxon>
        <taxon>Cellvibrionales</taxon>
        <taxon>Halieaceae</taxon>
        <taxon>Luminiphilus</taxon>
    </lineage>
</organism>
<dbReference type="InterPro" id="IPR036922">
    <property type="entry name" value="Rieske_2Fe-2S_sf"/>
</dbReference>
<dbReference type="GO" id="GO:0005506">
    <property type="term" value="F:iron ion binding"/>
    <property type="evidence" value="ECO:0007669"/>
    <property type="project" value="InterPro"/>
</dbReference>
<evidence type="ECO:0000259" key="8">
    <source>
        <dbReference type="PROSITE" id="PS51296"/>
    </source>
</evidence>
<dbReference type="GO" id="GO:0016491">
    <property type="term" value="F:oxidoreductase activity"/>
    <property type="evidence" value="ECO:0007669"/>
    <property type="project" value="UniProtKB-KW"/>
</dbReference>
<dbReference type="Proteomes" id="UP000004699">
    <property type="component" value="Unassembled WGS sequence"/>
</dbReference>
<dbReference type="PANTHER" id="PTHR43756:SF5">
    <property type="entry name" value="CHOLINE MONOOXYGENASE, CHLOROPLASTIC"/>
    <property type="match status" value="1"/>
</dbReference>
<dbReference type="PRINTS" id="PR00090">
    <property type="entry name" value="RNGDIOXGNASE"/>
</dbReference>
<dbReference type="CDD" id="cd03469">
    <property type="entry name" value="Rieske_RO_Alpha_N"/>
    <property type="match status" value="1"/>
</dbReference>
<dbReference type="PROSITE" id="PS51296">
    <property type="entry name" value="RIESKE"/>
    <property type="match status" value="1"/>
</dbReference>
<feature type="domain" description="Rieske" evidence="8">
    <location>
        <begin position="55"/>
        <end position="163"/>
    </location>
</feature>
<sequence>MTAIDTEQLRTLMDMESQRNRPPSGFPSLPPVPSRRYSDPAFYEQEQQQVFRRSWLLAAHIDELPEPGSFLRWDIAEPPVVLVHASDGTIHALINRCSHRGAPVVMPATGSRPRLTCPYHGWSYAHDGELIAIASDRDFGAIDKANLGLPALRCERLGALIFVNFDSQAPSLEASLGSLIDEWAEFDLQNCRLSRRDRFTIKSNWKIAMEANMEVYHVPMVHRKTVAAALDANRNVNTFYPGGHGRMVAPIPQSHQGGAWKTSWPEIKSAGEIARTCTLSYNVFPNLVMPLNQYVVPPIQFWPNGTDECIVETWTLAPDWRNHRESGPDMWTENNGEKPSLVLREDIEMSEAIQKAMADTGERGIPLSYQEARIYYWHQWADALIGLDNIEPALRVADVIGNEWVHPNEPRLA</sequence>
<name>B8KS34_9GAMM</name>
<dbReference type="PANTHER" id="PTHR43756">
    <property type="entry name" value="CHOLINE MONOOXYGENASE, CHLOROPLASTIC"/>
    <property type="match status" value="1"/>
</dbReference>
<evidence type="ECO:0000256" key="2">
    <source>
        <dbReference type="ARBA" id="ARBA00022714"/>
    </source>
</evidence>
<gene>
    <name evidence="9" type="ORF">NOR51B_566</name>
</gene>
<dbReference type="InterPro" id="IPR001663">
    <property type="entry name" value="Rng_hydr_dOase-A"/>
</dbReference>
<dbReference type="InterPro" id="IPR015879">
    <property type="entry name" value="Ring_hydroxy_dOase_asu_C_dom"/>
</dbReference>
<dbReference type="HOGENOM" id="CLU_026244_3_1_6"/>
<dbReference type="Gene3D" id="3.90.380.10">
    <property type="entry name" value="Naphthalene 1,2-dioxygenase Alpha Subunit, Chain A, domain 1"/>
    <property type="match status" value="1"/>
</dbReference>
<dbReference type="Pfam" id="PF00355">
    <property type="entry name" value="Rieske"/>
    <property type="match status" value="1"/>
</dbReference>
<feature type="region of interest" description="Disordered" evidence="7">
    <location>
        <begin position="14"/>
        <end position="33"/>
    </location>
</feature>
<keyword evidence="6" id="KW-0411">Iron-sulfur</keyword>
<evidence type="ECO:0000256" key="3">
    <source>
        <dbReference type="ARBA" id="ARBA00022723"/>
    </source>
</evidence>
<dbReference type="SUPFAM" id="SSF55961">
    <property type="entry name" value="Bet v1-like"/>
    <property type="match status" value="1"/>
</dbReference>
<proteinExistence type="predicted"/>